<organism evidence="1 2">
    <name type="scientific">Mesorhizobium tianshanense</name>
    <dbReference type="NCBI Taxonomy" id="39844"/>
    <lineage>
        <taxon>Bacteria</taxon>
        <taxon>Pseudomonadati</taxon>
        <taxon>Pseudomonadota</taxon>
        <taxon>Alphaproteobacteria</taxon>
        <taxon>Hyphomicrobiales</taxon>
        <taxon>Phyllobacteriaceae</taxon>
        <taxon>Mesorhizobium</taxon>
    </lineage>
</organism>
<evidence type="ECO:0000313" key="1">
    <source>
        <dbReference type="EMBL" id="TWI40118.1"/>
    </source>
</evidence>
<gene>
    <name evidence="1" type="ORF">IQ26_01723</name>
</gene>
<dbReference type="AlphaFoldDB" id="A0A562P6R6"/>
<keyword evidence="2" id="KW-1185">Reference proteome</keyword>
<protein>
    <submittedName>
        <fullName evidence="1">Uncharacterized protein</fullName>
    </submittedName>
</protein>
<proteinExistence type="predicted"/>
<name>A0A562P6R6_9HYPH</name>
<reference evidence="1 2" key="1">
    <citation type="journal article" date="2015" name="Stand. Genomic Sci.">
        <title>Genomic Encyclopedia of Bacterial and Archaeal Type Strains, Phase III: the genomes of soil and plant-associated and newly described type strains.</title>
        <authorList>
            <person name="Whitman W.B."/>
            <person name="Woyke T."/>
            <person name="Klenk H.P."/>
            <person name="Zhou Y."/>
            <person name="Lilburn T.G."/>
            <person name="Beck B.J."/>
            <person name="De Vos P."/>
            <person name="Vandamme P."/>
            <person name="Eisen J.A."/>
            <person name="Garrity G."/>
            <person name="Hugenholtz P."/>
            <person name="Kyrpides N.C."/>
        </authorList>
    </citation>
    <scope>NUCLEOTIDE SEQUENCE [LARGE SCALE GENOMIC DNA]</scope>
    <source>
        <strain evidence="1 2">CGMCC 1.2546</strain>
    </source>
</reference>
<comment type="caution">
    <text evidence="1">The sequence shown here is derived from an EMBL/GenBank/DDBJ whole genome shotgun (WGS) entry which is preliminary data.</text>
</comment>
<evidence type="ECO:0000313" key="2">
    <source>
        <dbReference type="Proteomes" id="UP000317122"/>
    </source>
</evidence>
<dbReference type="EMBL" id="VLKT01000008">
    <property type="protein sequence ID" value="TWI40118.1"/>
    <property type="molecule type" value="Genomic_DNA"/>
</dbReference>
<dbReference type="Proteomes" id="UP000317122">
    <property type="component" value="Unassembled WGS sequence"/>
</dbReference>
<accession>A0A562P6R6</accession>
<sequence length="55" mass="6282">MHVARKQVRGLDPRVRGDFGKTTCIKNKGLKRVARILSDATRFGTFCVRFYALLN</sequence>